<protein>
    <recommendedName>
        <fullName evidence="12">EndoU domain-containing protein</fullName>
    </recommendedName>
</protein>
<accession>A0A6V7UJ18</accession>
<dbReference type="OrthoDB" id="430326at2759"/>
<dbReference type="Proteomes" id="UP000580250">
    <property type="component" value="Unassembled WGS sequence"/>
</dbReference>
<dbReference type="AlphaFoldDB" id="A0A6V7UJ18"/>
<evidence type="ECO:0000313" key="13">
    <source>
        <dbReference type="EMBL" id="CAD2157446.1"/>
    </source>
</evidence>
<reference evidence="13 14" key="1">
    <citation type="submission" date="2020-08" db="EMBL/GenBank/DDBJ databases">
        <authorList>
            <person name="Koutsovoulos G."/>
            <person name="Danchin GJ E."/>
        </authorList>
    </citation>
    <scope>NUCLEOTIDE SEQUENCE [LARGE SCALE GENOMIC DNA]</scope>
</reference>
<dbReference type="SUPFAM" id="SSF142877">
    <property type="entry name" value="EndoU-like"/>
    <property type="match status" value="1"/>
</dbReference>
<dbReference type="EMBL" id="CAJEWN010000066">
    <property type="protein sequence ID" value="CAD2157446.1"/>
    <property type="molecule type" value="Genomic_DNA"/>
</dbReference>
<dbReference type="CDD" id="cd21159">
    <property type="entry name" value="XendoU"/>
    <property type="match status" value="1"/>
</dbReference>
<proteinExistence type="inferred from homology"/>
<dbReference type="PROSITE" id="PS51959">
    <property type="entry name" value="ENDOU"/>
    <property type="match status" value="1"/>
</dbReference>
<evidence type="ECO:0000256" key="3">
    <source>
        <dbReference type="ARBA" id="ARBA00011245"/>
    </source>
</evidence>
<evidence type="ECO:0000256" key="2">
    <source>
        <dbReference type="ARBA" id="ARBA00010168"/>
    </source>
</evidence>
<evidence type="ECO:0000256" key="9">
    <source>
        <dbReference type="ARBA" id="ARBA00023211"/>
    </source>
</evidence>
<dbReference type="GO" id="GO:0046872">
    <property type="term" value="F:metal ion binding"/>
    <property type="evidence" value="ECO:0007669"/>
    <property type="project" value="UniProtKB-UniRule"/>
</dbReference>
<feature type="domain" description="EndoU" evidence="12">
    <location>
        <begin position="1"/>
        <end position="221"/>
    </location>
</feature>
<evidence type="ECO:0000256" key="6">
    <source>
        <dbReference type="ARBA" id="ARBA00022759"/>
    </source>
</evidence>
<organism evidence="13 14">
    <name type="scientific">Meloidogyne enterolobii</name>
    <name type="common">Root-knot nematode worm</name>
    <name type="synonym">Meloidogyne mayaguensis</name>
    <dbReference type="NCBI Taxonomy" id="390850"/>
    <lineage>
        <taxon>Eukaryota</taxon>
        <taxon>Metazoa</taxon>
        <taxon>Ecdysozoa</taxon>
        <taxon>Nematoda</taxon>
        <taxon>Chromadorea</taxon>
        <taxon>Rhabditida</taxon>
        <taxon>Tylenchina</taxon>
        <taxon>Tylenchomorpha</taxon>
        <taxon>Tylenchoidea</taxon>
        <taxon>Meloidogynidae</taxon>
        <taxon>Meloidogyninae</taxon>
        <taxon>Meloidogyne</taxon>
    </lineage>
</organism>
<dbReference type="GO" id="GO:0016787">
    <property type="term" value="F:hydrolase activity"/>
    <property type="evidence" value="ECO:0007669"/>
    <property type="project" value="UniProtKB-KW"/>
</dbReference>
<gene>
    <name evidence="13" type="ORF">MENT_LOCUS12630</name>
</gene>
<keyword evidence="6 11" id="KW-0255">Endonuclease</keyword>
<evidence type="ECO:0000256" key="7">
    <source>
        <dbReference type="ARBA" id="ARBA00022801"/>
    </source>
</evidence>
<dbReference type="PANTHER" id="PTHR12439">
    <property type="entry name" value="PLACENTAL PROTEIN 11-RELATED"/>
    <property type="match status" value="1"/>
</dbReference>
<comment type="caution">
    <text evidence="13">The sequence shown here is derived from an EMBL/GenBank/DDBJ whole genome shotgun (WGS) entry which is preliminary data.</text>
</comment>
<keyword evidence="8 11" id="KW-0694">RNA-binding</keyword>
<keyword evidence="10" id="KW-0456">Lyase</keyword>
<dbReference type="InterPro" id="IPR039787">
    <property type="entry name" value="ENDOU"/>
</dbReference>
<evidence type="ECO:0000256" key="11">
    <source>
        <dbReference type="RuleBase" id="RU367085"/>
    </source>
</evidence>
<evidence type="ECO:0000256" key="8">
    <source>
        <dbReference type="ARBA" id="ARBA00022884"/>
    </source>
</evidence>
<evidence type="ECO:0000256" key="5">
    <source>
        <dbReference type="ARBA" id="ARBA00022723"/>
    </source>
</evidence>
<keyword evidence="4 11" id="KW-0540">Nuclease</keyword>
<evidence type="ECO:0000256" key="1">
    <source>
        <dbReference type="ARBA" id="ARBA00001936"/>
    </source>
</evidence>
<sequence length="224" mass="26183">MYKEKNFYEQVCEQEPPMDEGRRGKFAKIWKLITESEVFKLGYEFLLKNKKIKKKSFAEFRERMFDFWFGTYSRCEENEDSEPLGSSGFEHVFSGEWNDGIGVDGLHNWLRYYLQEKKGDINYYGYFEQQNNILGSFQYEWKVPKSRIDTKEGGYLKRIGGFFIGTSPAFDFTLFTVCSILHPGYEACQFELLNTKMVVTSLTKNCDKGKCLGTAYPSLLLDNP</sequence>
<evidence type="ECO:0000256" key="4">
    <source>
        <dbReference type="ARBA" id="ARBA00022722"/>
    </source>
</evidence>
<dbReference type="GO" id="GO:0016829">
    <property type="term" value="F:lyase activity"/>
    <property type="evidence" value="ECO:0007669"/>
    <property type="project" value="UniProtKB-KW"/>
</dbReference>
<comment type="similarity">
    <text evidence="2 11">Belongs to the ENDOU family.</text>
</comment>
<dbReference type="InterPro" id="IPR018998">
    <property type="entry name" value="EndoU_C"/>
</dbReference>
<evidence type="ECO:0000256" key="10">
    <source>
        <dbReference type="ARBA" id="ARBA00023239"/>
    </source>
</evidence>
<dbReference type="GO" id="GO:0003723">
    <property type="term" value="F:RNA binding"/>
    <property type="evidence" value="ECO:0007669"/>
    <property type="project" value="UniProtKB-UniRule"/>
</dbReference>
<comment type="cofactor">
    <cofactor evidence="1 11">
        <name>Mn(2+)</name>
        <dbReference type="ChEBI" id="CHEBI:29035"/>
    </cofactor>
</comment>
<keyword evidence="5 11" id="KW-0479">Metal-binding</keyword>
<comment type="subunit">
    <text evidence="3 11">Monomer.</text>
</comment>
<keyword evidence="7 11" id="KW-0378">Hydrolase</keyword>
<evidence type="ECO:0000313" key="14">
    <source>
        <dbReference type="Proteomes" id="UP000580250"/>
    </source>
</evidence>
<dbReference type="Pfam" id="PF09412">
    <property type="entry name" value="XendoU"/>
    <property type="match status" value="1"/>
</dbReference>
<dbReference type="InterPro" id="IPR037227">
    <property type="entry name" value="EndoU-like"/>
</dbReference>
<name>A0A6V7UJ18_MELEN</name>
<evidence type="ECO:0000259" key="12">
    <source>
        <dbReference type="PROSITE" id="PS51959"/>
    </source>
</evidence>
<keyword evidence="9 11" id="KW-0464">Manganese</keyword>
<dbReference type="GO" id="GO:0004521">
    <property type="term" value="F:RNA endonuclease activity"/>
    <property type="evidence" value="ECO:0007669"/>
    <property type="project" value="UniProtKB-UniRule"/>
</dbReference>
<dbReference type="PANTHER" id="PTHR12439:SF42">
    <property type="entry name" value="ENDORIBONUCLEASE-RELATED"/>
    <property type="match status" value="1"/>
</dbReference>